<dbReference type="GO" id="GO:0010048">
    <property type="term" value="P:vernalization response"/>
    <property type="evidence" value="ECO:0007669"/>
    <property type="project" value="InterPro"/>
</dbReference>
<sequence length="724" mass="80817">MTYRGWRLGNWILMTKLRRMDLEDKLLTKASGVQSLSSSVHSTPEKNGHSDDASRSPELLHEFVKYGPRKDLARTCSDREKKQSASSKSKMIEQFKTSNKSSKKQEQKKTASSLYNNSSLKKQPRKGDNPTRFPKPDDSSDFGCSTSWICKNSACRARMSLDDAFCKRCSCCICHLFDENKDPSLWLECASEFGVGYSCGLSCHIECALQRKKVGVVNLGQLMQLDGSYCCTWCGKVSDVLGSWKKQLVAAKDARRVDILCYRVLLSYRLLDGTSKFKEMHEIVSEAKEKLEMEVGPLNEISSTMHHRGIVSRLSVANDVQNLCSLAIRKTDDLLDIEPNQEKCRRGTSLPAACRFIFQNVTCSSVVIVLVELSNSSSENIRGYKLWYFKSRDEKEASEPMTVLSRSQKRIMISNLQPCTEYTFEVVSYTESGDLGHSVAKCFTKSIEIIHKNSVPGVIPHCQNGNSNGGQSPQKESEPTTGVQSSEFKVRDLGKVLQVALAQEQDCAEGLTAGGVEKSCGASETKKPEMKEQFPCGSRGCLDLNVASVPDLNEALIPPFEDSRDGDNDCVVSHDIEKDSQTRSRVSSDSQIWVHAPAIDSQLQPCRKRLTSTNEETHDCDSALIDNSLSGVSNGSGGLDENFEYCVKMIRWLECEGHIDKEFRLKLLTWYSMRSTEQERRVVSTFVQTLIDDPSSLAAQLIDSFSDIISSKRPCHSHSKGVWP</sequence>
<dbReference type="GO" id="GO:0005634">
    <property type="term" value="C:nucleus"/>
    <property type="evidence" value="ECO:0007669"/>
    <property type="project" value="UniProtKB-SubCell"/>
</dbReference>
<keyword evidence="3" id="KW-0863">Zinc-finger</keyword>
<dbReference type="Gene3D" id="2.60.40.10">
    <property type="entry name" value="Immunoglobulins"/>
    <property type="match status" value="1"/>
</dbReference>
<dbReference type="SUPFAM" id="SSF49265">
    <property type="entry name" value="Fibronectin type III"/>
    <property type="match status" value="1"/>
</dbReference>
<dbReference type="PANTHER" id="PTHR46286:SF1">
    <property type="entry name" value="VIN3-LIKE PROTEIN 1"/>
    <property type="match status" value="1"/>
</dbReference>
<reference evidence="8" key="1">
    <citation type="submission" date="2021-01" db="UniProtKB">
        <authorList>
            <consortium name="EnsemblPlants"/>
        </authorList>
    </citation>
    <scope>IDENTIFICATION</scope>
</reference>
<evidence type="ECO:0000256" key="4">
    <source>
        <dbReference type="ARBA" id="ARBA00022833"/>
    </source>
</evidence>
<dbReference type="InterPro" id="IPR044514">
    <property type="entry name" value="VIN3-like"/>
</dbReference>
<dbReference type="PROSITE" id="PS50853">
    <property type="entry name" value="FN3"/>
    <property type="match status" value="1"/>
</dbReference>
<dbReference type="EnsemblPlants" id="Kaladp0031s0120.1.v1.1">
    <property type="protein sequence ID" value="Kaladp0031s0120.1.v1.1"/>
    <property type="gene ID" value="Kaladp0031s0120.v1.1"/>
</dbReference>
<dbReference type="InterPro" id="IPR058585">
    <property type="entry name" value="Fn3_VIN3"/>
</dbReference>
<evidence type="ECO:0000256" key="6">
    <source>
        <dbReference type="SAM" id="MobiDB-lite"/>
    </source>
</evidence>
<keyword evidence="4" id="KW-0862">Zinc</keyword>
<feature type="compositionally biased region" description="Low complexity" evidence="6">
    <location>
        <begin position="31"/>
        <end position="42"/>
    </location>
</feature>
<feature type="region of interest" description="Disordered" evidence="6">
    <location>
        <begin position="74"/>
        <end position="142"/>
    </location>
</feature>
<dbReference type="OMA" id="CEGHIKQ"/>
<dbReference type="Proteomes" id="UP000594263">
    <property type="component" value="Unplaced"/>
</dbReference>
<dbReference type="Pfam" id="PF23380">
    <property type="entry name" value="VIN3_C"/>
    <property type="match status" value="1"/>
</dbReference>
<feature type="compositionally biased region" description="Polar residues" evidence="6">
    <location>
        <begin position="463"/>
        <end position="486"/>
    </location>
</feature>
<dbReference type="GO" id="GO:0008270">
    <property type="term" value="F:zinc ion binding"/>
    <property type="evidence" value="ECO:0007669"/>
    <property type="project" value="UniProtKB-KW"/>
</dbReference>
<dbReference type="InterPro" id="IPR036116">
    <property type="entry name" value="FN3_sf"/>
</dbReference>
<dbReference type="CDD" id="cd00063">
    <property type="entry name" value="FN3"/>
    <property type="match status" value="1"/>
</dbReference>
<dbReference type="Pfam" id="PF23376">
    <property type="entry name" value="Fn3_VIN3"/>
    <property type="match status" value="1"/>
</dbReference>
<dbReference type="AlphaFoldDB" id="A0A7N0TBZ4"/>
<feature type="compositionally biased region" description="Basic and acidic residues" evidence="6">
    <location>
        <begin position="74"/>
        <end position="83"/>
    </location>
</feature>
<dbReference type="GO" id="GO:0040029">
    <property type="term" value="P:epigenetic regulation of gene expression"/>
    <property type="evidence" value="ECO:0007669"/>
    <property type="project" value="InterPro"/>
</dbReference>
<dbReference type="Pfam" id="PF07227">
    <property type="entry name" value="PHD_Oberon"/>
    <property type="match status" value="1"/>
</dbReference>
<organism evidence="8 9">
    <name type="scientific">Kalanchoe fedtschenkoi</name>
    <name type="common">Lavender scallops</name>
    <name type="synonym">South American air plant</name>
    <dbReference type="NCBI Taxonomy" id="63787"/>
    <lineage>
        <taxon>Eukaryota</taxon>
        <taxon>Viridiplantae</taxon>
        <taxon>Streptophyta</taxon>
        <taxon>Embryophyta</taxon>
        <taxon>Tracheophyta</taxon>
        <taxon>Spermatophyta</taxon>
        <taxon>Magnoliopsida</taxon>
        <taxon>eudicotyledons</taxon>
        <taxon>Gunneridae</taxon>
        <taxon>Pentapetalae</taxon>
        <taxon>Saxifragales</taxon>
        <taxon>Crassulaceae</taxon>
        <taxon>Kalanchoe</taxon>
    </lineage>
</organism>
<protein>
    <recommendedName>
        <fullName evidence="7">Fibronectin type-III domain-containing protein</fullName>
    </recommendedName>
</protein>
<dbReference type="PANTHER" id="PTHR46286">
    <property type="entry name" value="VIN3-LIKE PROTEIN 2-RELATED"/>
    <property type="match status" value="1"/>
</dbReference>
<evidence type="ECO:0000256" key="2">
    <source>
        <dbReference type="ARBA" id="ARBA00022723"/>
    </source>
</evidence>
<keyword evidence="9" id="KW-1185">Reference proteome</keyword>
<proteinExistence type="predicted"/>
<name>A0A7N0TBZ4_KALFE</name>
<evidence type="ECO:0000256" key="5">
    <source>
        <dbReference type="ARBA" id="ARBA00023242"/>
    </source>
</evidence>
<feature type="region of interest" description="Disordered" evidence="6">
    <location>
        <begin position="460"/>
        <end position="486"/>
    </location>
</feature>
<dbReference type="Gramene" id="Kaladp0031s0120.1.v1.1">
    <property type="protein sequence ID" value="Kaladp0031s0120.1.v1.1"/>
    <property type="gene ID" value="Kaladp0031s0120.v1.1"/>
</dbReference>
<keyword evidence="5" id="KW-0539">Nucleus</keyword>
<dbReference type="InterPro" id="IPR013783">
    <property type="entry name" value="Ig-like_fold"/>
</dbReference>
<evidence type="ECO:0000313" key="9">
    <source>
        <dbReference type="Proteomes" id="UP000594263"/>
    </source>
</evidence>
<evidence type="ECO:0000313" key="8">
    <source>
        <dbReference type="EnsemblPlants" id="Kaladp0031s0120.1.v1.1"/>
    </source>
</evidence>
<feature type="compositionally biased region" description="Basic and acidic residues" evidence="6">
    <location>
        <begin position="125"/>
        <end position="138"/>
    </location>
</feature>
<accession>A0A7N0TBZ4</accession>
<feature type="domain" description="Fibronectin type-III" evidence="7">
    <location>
        <begin position="350"/>
        <end position="449"/>
    </location>
</feature>
<evidence type="ECO:0000259" key="7">
    <source>
        <dbReference type="PROSITE" id="PS50853"/>
    </source>
</evidence>
<dbReference type="InterPro" id="IPR056990">
    <property type="entry name" value="VIN3-like_C"/>
</dbReference>
<feature type="region of interest" description="Disordered" evidence="6">
    <location>
        <begin position="30"/>
        <end position="58"/>
    </location>
</feature>
<feature type="compositionally biased region" description="Basic and acidic residues" evidence="6">
    <location>
        <begin position="43"/>
        <end position="58"/>
    </location>
</feature>
<dbReference type="InterPro" id="IPR032881">
    <property type="entry name" value="Oberon-like_PHD"/>
</dbReference>
<keyword evidence="2" id="KW-0479">Metal-binding</keyword>
<comment type="subcellular location">
    <subcellularLocation>
        <location evidence="1">Nucleus</location>
    </subcellularLocation>
</comment>
<dbReference type="InterPro" id="IPR003961">
    <property type="entry name" value="FN3_dom"/>
</dbReference>
<evidence type="ECO:0000256" key="3">
    <source>
        <dbReference type="ARBA" id="ARBA00022771"/>
    </source>
</evidence>
<evidence type="ECO:0000256" key="1">
    <source>
        <dbReference type="ARBA" id="ARBA00004123"/>
    </source>
</evidence>